<evidence type="ECO:0000313" key="2">
    <source>
        <dbReference type="EMBL" id="GAA3890723.1"/>
    </source>
</evidence>
<sequence length="65" mass="7304">MFDALPGENKRGKWCTNNICGNRAWGARLYERTRSDRNSTASDAIPLWQPSTPNNPDRSDPRVAA</sequence>
<evidence type="ECO:0000313" key="3">
    <source>
        <dbReference type="Proteomes" id="UP001501563"/>
    </source>
</evidence>
<reference evidence="3" key="1">
    <citation type="journal article" date="2019" name="Int. J. Syst. Evol. Microbiol.">
        <title>The Global Catalogue of Microorganisms (GCM) 10K type strain sequencing project: providing services to taxonomists for standard genome sequencing and annotation.</title>
        <authorList>
            <consortium name="The Broad Institute Genomics Platform"/>
            <consortium name="The Broad Institute Genome Sequencing Center for Infectious Disease"/>
            <person name="Wu L."/>
            <person name="Ma J."/>
        </authorList>
    </citation>
    <scope>NUCLEOTIDE SEQUENCE [LARGE SCALE GENOMIC DNA]</scope>
    <source>
        <strain evidence="3">JCM 16578</strain>
    </source>
</reference>
<gene>
    <name evidence="2" type="ORF">GCM10022207_67910</name>
</gene>
<feature type="region of interest" description="Disordered" evidence="1">
    <location>
        <begin position="34"/>
        <end position="65"/>
    </location>
</feature>
<organism evidence="2 3">
    <name type="scientific">Streptomyces lannensis</name>
    <dbReference type="NCBI Taxonomy" id="766498"/>
    <lineage>
        <taxon>Bacteria</taxon>
        <taxon>Bacillati</taxon>
        <taxon>Actinomycetota</taxon>
        <taxon>Actinomycetes</taxon>
        <taxon>Kitasatosporales</taxon>
        <taxon>Streptomycetaceae</taxon>
        <taxon>Streptomyces</taxon>
    </lineage>
</organism>
<evidence type="ECO:0000256" key="1">
    <source>
        <dbReference type="SAM" id="MobiDB-lite"/>
    </source>
</evidence>
<evidence type="ECO:0008006" key="4">
    <source>
        <dbReference type="Google" id="ProtNLM"/>
    </source>
</evidence>
<protein>
    <recommendedName>
        <fullName evidence="4">Zinc finger CGNR domain-containing protein</fullName>
    </recommendedName>
</protein>
<name>A0ABP7L116_9ACTN</name>
<comment type="caution">
    <text evidence="2">The sequence shown here is derived from an EMBL/GenBank/DDBJ whole genome shotgun (WGS) entry which is preliminary data.</text>
</comment>
<dbReference type="Proteomes" id="UP001501563">
    <property type="component" value="Unassembled WGS sequence"/>
</dbReference>
<proteinExistence type="predicted"/>
<dbReference type="EMBL" id="BAAAZA010000026">
    <property type="protein sequence ID" value="GAA3890723.1"/>
    <property type="molecule type" value="Genomic_DNA"/>
</dbReference>
<keyword evidence="3" id="KW-1185">Reference proteome</keyword>
<accession>A0ABP7L116</accession>